<dbReference type="EMBL" id="JAWDGP010005513">
    <property type="protein sequence ID" value="KAK3756448.1"/>
    <property type="molecule type" value="Genomic_DNA"/>
</dbReference>
<proteinExistence type="predicted"/>
<sequence length="133" mass="15246">MRTCVHHFGAWMLAGKFCRGSCEKHNLLRGTGDLGTSSMWCRWAGYPESVYMAEVKEVSDVSITRVMQTQDKTGAEHLHVARDDGNNCTQCYVLHNTDGEQWVPHILEHIILCGFEKFPVQDPFFKMLSFTQY</sequence>
<dbReference type="PANTHER" id="PTHR43016:SF13">
    <property type="entry name" value="PRESEQUENCE PROTEASE, MITOCHONDRIAL"/>
    <property type="match status" value="1"/>
</dbReference>
<evidence type="ECO:0000313" key="1">
    <source>
        <dbReference type="EMBL" id="KAK3756448.1"/>
    </source>
</evidence>
<dbReference type="GO" id="GO:0016485">
    <property type="term" value="P:protein processing"/>
    <property type="evidence" value="ECO:0007669"/>
    <property type="project" value="TreeGrafter"/>
</dbReference>
<dbReference type="GO" id="GO:0046872">
    <property type="term" value="F:metal ion binding"/>
    <property type="evidence" value="ECO:0007669"/>
    <property type="project" value="InterPro"/>
</dbReference>
<accession>A0AAE1D4S2</accession>
<reference evidence="1" key="1">
    <citation type="journal article" date="2023" name="G3 (Bethesda)">
        <title>A reference genome for the long-term kleptoplast-retaining sea slug Elysia crispata morphotype clarki.</title>
        <authorList>
            <person name="Eastman K.E."/>
            <person name="Pendleton A.L."/>
            <person name="Shaikh M.A."/>
            <person name="Suttiyut T."/>
            <person name="Ogas R."/>
            <person name="Tomko P."/>
            <person name="Gavelis G."/>
            <person name="Widhalm J.R."/>
            <person name="Wisecaver J.H."/>
        </authorList>
    </citation>
    <scope>NUCLEOTIDE SEQUENCE</scope>
    <source>
        <strain evidence="1">ECLA1</strain>
    </source>
</reference>
<evidence type="ECO:0000313" key="2">
    <source>
        <dbReference type="Proteomes" id="UP001283361"/>
    </source>
</evidence>
<dbReference type="GO" id="GO:0005759">
    <property type="term" value="C:mitochondrial matrix"/>
    <property type="evidence" value="ECO:0007669"/>
    <property type="project" value="TreeGrafter"/>
</dbReference>
<dbReference type="InterPro" id="IPR011249">
    <property type="entry name" value="Metalloenz_LuxS/M16"/>
</dbReference>
<comment type="caution">
    <text evidence="1">The sequence shown here is derived from an EMBL/GenBank/DDBJ whole genome shotgun (WGS) entry which is preliminary data.</text>
</comment>
<protein>
    <submittedName>
        <fullName evidence="1">Uncharacterized protein</fullName>
    </submittedName>
</protein>
<dbReference type="AlphaFoldDB" id="A0AAE1D4S2"/>
<dbReference type="Proteomes" id="UP001283361">
    <property type="component" value="Unassembled WGS sequence"/>
</dbReference>
<dbReference type="Gene3D" id="3.30.830.10">
    <property type="entry name" value="Metalloenzyme, LuxS/M16 peptidase-like"/>
    <property type="match status" value="1"/>
</dbReference>
<dbReference type="GO" id="GO:0004222">
    <property type="term" value="F:metalloendopeptidase activity"/>
    <property type="evidence" value="ECO:0007669"/>
    <property type="project" value="TreeGrafter"/>
</dbReference>
<name>A0AAE1D4S2_9GAST</name>
<gene>
    <name evidence="1" type="ORF">RRG08_040353</name>
</gene>
<dbReference type="SUPFAM" id="SSF63411">
    <property type="entry name" value="LuxS/MPP-like metallohydrolase"/>
    <property type="match status" value="1"/>
</dbReference>
<dbReference type="PANTHER" id="PTHR43016">
    <property type="entry name" value="PRESEQUENCE PROTEASE"/>
    <property type="match status" value="1"/>
</dbReference>
<keyword evidence="2" id="KW-1185">Reference proteome</keyword>
<organism evidence="1 2">
    <name type="scientific">Elysia crispata</name>
    <name type="common">lettuce slug</name>
    <dbReference type="NCBI Taxonomy" id="231223"/>
    <lineage>
        <taxon>Eukaryota</taxon>
        <taxon>Metazoa</taxon>
        <taxon>Spiralia</taxon>
        <taxon>Lophotrochozoa</taxon>
        <taxon>Mollusca</taxon>
        <taxon>Gastropoda</taxon>
        <taxon>Heterobranchia</taxon>
        <taxon>Euthyneura</taxon>
        <taxon>Panpulmonata</taxon>
        <taxon>Sacoglossa</taxon>
        <taxon>Placobranchoidea</taxon>
        <taxon>Plakobranchidae</taxon>
        <taxon>Elysia</taxon>
    </lineage>
</organism>